<accession>A0AAW0CIT5</accession>
<dbReference type="Proteomes" id="UP001383192">
    <property type="component" value="Unassembled WGS sequence"/>
</dbReference>
<reference evidence="1 2" key="1">
    <citation type="submission" date="2024-01" db="EMBL/GenBank/DDBJ databases">
        <title>A draft genome for a cacao thread blight-causing isolate of Paramarasmius palmivorus.</title>
        <authorList>
            <person name="Baruah I.K."/>
            <person name="Bukari Y."/>
            <person name="Amoako-Attah I."/>
            <person name="Meinhardt L.W."/>
            <person name="Bailey B.A."/>
            <person name="Cohen S.P."/>
        </authorList>
    </citation>
    <scope>NUCLEOTIDE SEQUENCE [LARGE SCALE GENOMIC DNA]</scope>
    <source>
        <strain evidence="1 2">GH-12</strain>
    </source>
</reference>
<proteinExistence type="predicted"/>
<evidence type="ECO:0000313" key="2">
    <source>
        <dbReference type="Proteomes" id="UP001383192"/>
    </source>
</evidence>
<evidence type="ECO:0008006" key="3">
    <source>
        <dbReference type="Google" id="ProtNLM"/>
    </source>
</evidence>
<comment type="caution">
    <text evidence="1">The sequence shown here is derived from an EMBL/GenBank/DDBJ whole genome shotgun (WGS) entry which is preliminary data.</text>
</comment>
<evidence type="ECO:0000313" key="1">
    <source>
        <dbReference type="EMBL" id="KAK7038888.1"/>
    </source>
</evidence>
<gene>
    <name evidence="1" type="ORF">VNI00_010522</name>
</gene>
<organism evidence="1 2">
    <name type="scientific">Paramarasmius palmivorus</name>
    <dbReference type="NCBI Taxonomy" id="297713"/>
    <lineage>
        <taxon>Eukaryota</taxon>
        <taxon>Fungi</taxon>
        <taxon>Dikarya</taxon>
        <taxon>Basidiomycota</taxon>
        <taxon>Agaricomycotina</taxon>
        <taxon>Agaricomycetes</taxon>
        <taxon>Agaricomycetidae</taxon>
        <taxon>Agaricales</taxon>
        <taxon>Marasmiineae</taxon>
        <taxon>Marasmiaceae</taxon>
        <taxon>Paramarasmius</taxon>
    </lineage>
</organism>
<keyword evidence="2" id="KW-1185">Reference proteome</keyword>
<dbReference type="AlphaFoldDB" id="A0AAW0CIT5"/>
<dbReference type="EMBL" id="JAYKXP010000042">
    <property type="protein sequence ID" value="KAK7038888.1"/>
    <property type="molecule type" value="Genomic_DNA"/>
</dbReference>
<name>A0AAW0CIT5_9AGAR</name>
<protein>
    <recommendedName>
        <fullName evidence="3">F-box domain-containing protein</fullName>
    </recommendedName>
</protein>
<sequence>MTLATSESLISRFPQETLDTILGTPGLEQEDLKSCSLVQRRWRLESQKQLFRTLHVSIKSERIHELPEEFCRHVRCLVLDSLWSYDIKRIKALLRLAALMLTRLPHLNTLAIANASLAFESRRSWNKFLSALSVTDAPSLKGLILDSVVIDYMYSFHELLSQSRFRDLEELFLRDTCFYTADVDALHDIDGYGRNAPGIYNPWPAHFTSLKSLAVLQSEHPYDIYAALCDERCPCDISGVQRLQFVFSNDSSRELSFPNPNGVFGSLTHLRTRDNQIVFPSSTIPALPLLTHYCIMLILVDIHDDFPEIFDLDFEGLHANAPNLQYIILDLREVYEHGNALTALRNGLDDIILCAPLPVSVRFVVLAPRDKIDEVREVVPRSKATRLLEVIDARDYFQAHTQFQAQRFNPWRCMPIRNVYDIDDNHYVY</sequence>